<proteinExistence type="predicted"/>
<evidence type="ECO:0000313" key="2">
    <source>
        <dbReference type="Proteomes" id="UP001607302"/>
    </source>
</evidence>
<reference evidence="1 2" key="1">
    <citation type="journal article" date="2024" name="Ann. Entomol. Soc. Am.">
        <title>Genomic analyses of the southern and eastern yellowjacket wasps (Hymenoptera: Vespidae) reveal evolutionary signatures of social life.</title>
        <authorList>
            <person name="Catto M.A."/>
            <person name="Caine P.B."/>
            <person name="Orr S.E."/>
            <person name="Hunt B.G."/>
            <person name="Goodisman M.A.D."/>
        </authorList>
    </citation>
    <scope>NUCLEOTIDE SEQUENCE [LARGE SCALE GENOMIC DNA]</scope>
    <source>
        <strain evidence="1">233</strain>
        <tissue evidence="1">Head and thorax</tissue>
    </source>
</reference>
<dbReference type="AlphaFoldDB" id="A0ABD2BHC8"/>
<comment type="caution">
    <text evidence="1">The sequence shown here is derived from an EMBL/GenBank/DDBJ whole genome shotgun (WGS) entry which is preliminary data.</text>
</comment>
<name>A0ABD2BHC8_VESSQ</name>
<keyword evidence="2" id="KW-1185">Reference proteome</keyword>
<dbReference type="Proteomes" id="UP001607302">
    <property type="component" value="Unassembled WGS sequence"/>
</dbReference>
<sequence>MTLKNKLNQIDDVSFLLATLESGPAGCSRLIVEHGNSSFFDVLQIGKPCISVHTTYISIQSVM</sequence>
<gene>
    <name evidence="1" type="ORF">V1478_004728</name>
</gene>
<dbReference type="EMBL" id="JAUDFV010000102">
    <property type="protein sequence ID" value="KAL2732040.1"/>
    <property type="molecule type" value="Genomic_DNA"/>
</dbReference>
<evidence type="ECO:0000313" key="1">
    <source>
        <dbReference type="EMBL" id="KAL2732040.1"/>
    </source>
</evidence>
<organism evidence="1 2">
    <name type="scientific">Vespula squamosa</name>
    <name type="common">Southern yellow jacket</name>
    <name type="synonym">Wasp</name>
    <dbReference type="NCBI Taxonomy" id="30214"/>
    <lineage>
        <taxon>Eukaryota</taxon>
        <taxon>Metazoa</taxon>
        <taxon>Ecdysozoa</taxon>
        <taxon>Arthropoda</taxon>
        <taxon>Hexapoda</taxon>
        <taxon>Insecta</taxon>
        <taxon>Pterygota</taxon>
        <taxon>Neoptera</taxon>
        <taxon>Endopterygota</taxon>
        <taxon>Hymenoptera</taxon>
        <taxon>Apocrita</taxon>
        <taxon>Aculeata</taxon>
        <taxon>Vespoidea</taxon>
        <taxon>Vespidae</taxon>
        <taxon>Vespinae</taxon>
        <taxon>Vespula</taxon>
    </lineage>
</organism>
<protein>
    <submittedName>
        <fullName evidence="1">Uncharacterized protein</fullName>
    </submittedName>
</protein>
<accession>A0ABD2BHC8</accession>